<keyword evidence="1" id="KW-0175">Coiled coil</keyword>
<feature type="domain" description="GGDEF" evidence="4">
    <location>
        <begin position="550"/>
        <end position="682"/>
    </location>
</feature>
<dbReference type="PROSITE" id="PS50887">
    <property type="entry name" value="GGDEF"/>
    <property type="match status" value="1"/>
</dbReference>
<evidence type="ECO:0000313" key="5">
    <source>
        <dbReference type="EMBL" id="BET26224.1"/>
    </source>
</evidence>
<feature type="transmembrane region" description="Helical" evidence="2">
    <location>
        <begin position="197"/>
        <end position="226"/>
    </location>
</feature>
<dbReference type="Gene3D" id="3.30.70.270">
    <property type="match status" value="1"/>
</dbReference>
<dbReference type="SMART" id="SM00052">
    <property type="entry name" value="EAL"/>
    <property type="match status" value="1"/>
</dbReference>
<feature type="transmembrane region" description="Helical" evidence="2">
    <location>
        <begin position="339"/>
        <end position="362"/>
    </location>
</feature>
<dbReference type="PANTHER" id="PTHR33121:SF70">
    <property type="entry name" value="SIGNALING PROTEIN YKOW"/>
    <property type="match status" value="1"/>
</dbReference>
<dbReference type="GO" id="GO:0071111">
    <property type="term" value="F:cyclic-guanylate-specific phosphodiesterase activity"/>
    <property type="evidence" value="ECO:0007669"/>
    <property type="project" value="InterPro"/>
</dbReference>
<dbReference type="InterPro" id="IPR035919">
    <property type="entry name" value="EAL_sf"/>
</dbReference>
<dbReference type="Gene3D" id="3.20.20.450">
    <property type="entry name" value="EAL domain"/>
    <property type="match status" value="1"/>
</dbReference>
<feature type="transmembrane region" description="Helical" evidence="2">
    <location>
        <begin position="311"/>
        <end position="332"/>
    </location>
</feature>
<name>A0AA86IZ17_9BURK</name>
<gene>
    <name evidence="5" type="ORF">RGQ30_17250</name>
</gene>
<dbReference type="InterPro" id="IPR035965">
    <property type="entry name" value="PAS-like_dom_sf"/>
</dbReference>
<proteinExistence type="predicted"/>
<keyword evidence="2" id="KW-0472">Membrane</keyword>
<keyword evidence="2" id="KW-0812">Transmembrane</keyword>
<evidence type="ECO:0000313" key="6">
    <source>
        <dbReference type="Proteomes" id="UP001329151"/>
    </source>
</evidence>
<sequence length="970" mass="109241">MYAVVAPAKLFRFLQNFQDAPWIPFFSGVLLVCFLLVSFVNLSVVDHQTSEDLPVRFSVLARDEVKASLFEIIDKLQVVSPQSILRTHLNEEPYWVYAKLSSSVLFNNNQMYFRSRHLVQSSCWRHDEQDNLIQLILKSNQGRLISADLNGKVDSLGVLCQFSFIGPASLEMGLQTGSSFTESTLDFERRQGFLEGVLYLMIGLVALAAIMTRSSLFICYGFWLFASLRLVALSEGWDHHLFGIQLTSAILPNARMMAMAMYFASTLLMLSQLFENVRRESWLGVMRALQGTSIILLLLALFSSYSTFLELLWPMSLLGAFVVVWVVVQYFLERRDRVAIYYMAAMIATLTGVVAEILAAWFDQTFLLQFFNSASVTVLASVMTAVALAEFLRNAHRQQQAAAQQIEAAHERLESVFDIAPSSMFTCTNRGQLLTYNKQFADYFLSRTGQPTFDFLQPQHLNALFNLLEQPGRSSRRELPVVVGEGQTRWFELVVSRDQHQLVGVVSDFTIRKDRELALQYQATHDELTGALNRRGLQNCIHTILQKRTASFTFFCLEIKQFTKLIGAYGVTVSDQLLKSFFTELYRYMNTQGEVARLHVDQFVVLVNQNETLAAEETFTLFLERLSAAPFLLEGRSIQVSVLATIVVQGMVDNVLDVMDTVEVSMQESGSKAKRNVSLEKVVFEQQQTRKLLEQSRTIRGLRDQKLPEGLTLAWQPIFPLDTVDGPLYAEALLRIQAKDGSLNSAGFLLEACERDGHTAFLDNWVLTQSLSFLTEYADQLQKLSVLSINVSPGSLNDEIFLQDTLALIRAHQPQAAKLCLEITEVGSVINLQAVQQFIEQVRTLGVRIALDDFGAGYSNFRYAIDLHADVIKIDGSIIKNICHSTESHAVTAAIVGLAHDLGCKCVAEWVEDLHTLREVKELGVDYIQGYLISPAVNCHRFLGLKSPFDLSQDSDRTRRIQEIVESATC</sequence>
<dbReference type="InterPro" id="IPR050706">
    <property type="entry name" value="Cyclic-di-GMP_PDE-like"/>
</dbReference>
<dbReference type="Gene3D" id="3.30.450.20">
    <property type="entry name" value="PAS domain"/>
    <property type="match status" value="1"/>
</dbReference>
<evidence type="ECO:0000256" key="1">
    <source>
        <dbReference type="SAM" id="Coils"/>
    </source>
</evidence>
<accession>A0AA86IZ17</accession>
<feature type="domain" description="EAL" evidence="3">
    <location>
        <begin position="695"/>
        <end position="950"/>
    </location>
</feature>
<dbReference type="InterPro" id="IPR001633">
    <property type="entry name" value="EAL_dom"/>
</dbReference>
<dbReference type="InterPro" id="IPR043128">
    <property type="entry name" value="Rev_trsase/Diguanyl_cyclase"/>
</dbReference>
<dbReference type="CDD" id="cd01948">
    <property type="entry name" value="EAL"/>
    <property type="match status" value="1"/>
</dbReference>
<dbReference type="SUPFAM" id="SSF55785">
    <property type="entry name" value="PYP-like sensor domain (PAS domain)"/>
    <property type="match status" value="1"/>
</dbReference>
<dbReference type="Pfam" id="PF07695">
    <property type="entry name" value="7TMR-DISM_7TM"/>
    <property type="match status" value="1"/>
</dbReference>
<evidence type="ECO:0000256" key="2">
    <source>
        <dbReference type="SAM" id="Phobius"/>
    </source>
</evidence>
<dbReference type="KEGG" id="lto:RGQ30_17250"/>
<dbReference type="InterPro" id="IPR011623">
    <property type="entry name" value="7TMR_DISM_rcpt_extracell_dom1"/>
</dbReference>
<dbReference type="InterPro" id="IPR000160">
    <property type="entry name" value="GGDEF_dom"/>
</dbReference>
<protein>
    <recommendedName>
        <fullName evidence="7">EAL domain-containing protein</fullName>
    </recommendedName>
</protein>
<evidence type="ECO:0008006" key="7">
    <source>
        <dbReference type="Google" id="ProtNLM"/>
    </source>
</evidence>
<dbReference type="SUPFAM" id="SSF55073">
    <property type="entry name" value="Nucleotide cyclase"/>
    <property type="match status" value="1"/>
</dbReference>
<feature type="coiled-coil region" evidence="1">
    <location>
        <begin position="389"/>
        <end position="416"/>
    </location>
</feature>
<dbReference type="Pfam" id="PF00563">
    <property type="entry name" value="EAL"/>
    <property type="match status" value="1"/>
</dbReference>
<organism evidence="5 6">
    <name type="scientific">Limnobacter thiooxidans</name>
    <dbReference type="NCBI Taxonomy" id="131080"/>
    <lineage>
        <taxon>Bacteria</taxon>
        <taxon>Pseudomonadati</taxon>
        <taxon>Pseudomonadota</taxon>
        <taxon>Betaproteobacteria</taxon>
        <taxon>Burkholderiales</taxon>
        <taxon>Burkholderiaceae</taxon>
        <taxon>Limnobacter</taxon>
    </lineage>
</organism>
<keyword evidence="2" id="KW-1133">Transmembrane helix</keyword>
<evidence type="ECO:0000259" key="4">
    <source>
        <dbReference type="PROSITE" id="PS50887"/>
    </source>
</evidence>
<dbReference type="SUPFAM" id="SSF141868">
    <property type="entry name" value="EAL domain-like"/>
    <property type="match status" value="1"/>
</dbReference>
<feature type="transmembrane region" description="Helical" evidence="2">
    <location>
        <begin position="20"/>
        <end position="40"/>
    </location>
</feature>
<reference evidence="5 6" key="1">
    <citation type="submission" date="2023-10" db="EMBL/GenBank/DDBJ databases">
        <title>Complete Genome Sequence of Limnobacter thiooxidans CS-K2T, Isolated from freshwater lake sediments in Bavaria, Germany.</title>
        <authorList>
            <person name="Naruki M."/>
            <person name="Watanabe A."/>
            <person name="Warashina T."/>
            <person name="Morita T."/>
            <person name="Arakawa K."/>
        </authorList>
    </citation>
    <scope>NUCLEOTIDE SEQUENCE [LARGE SCALE GENOMIC DNA]</scope>
    <source>
        <strain evidence="5 6">CS-K2</strain>
    </source>
</reference>
<dbReference type="Proteomes" id="UP001329151">
    <property type="component" value="Chromosome"/>
</dbReference>
<keyword evidence="6" id="KW-1185">Reference proteome</keyword>
<dbReference type="PROSITE" id="PS50883">
    <property type="entry name" value="EAL"/>
    <property type="match status" value="1"/>
</dbReference>
<feature type="transmembrane region" description="Helical" evidence="2">
    <location>
        <begin position="246"/>
        <end position="270"/>
    </location>
</feature>
<dbReference type="InterPro" id="IPR029787">
    <property type="entry name" value="Nucleotide_cyclase"/>
</dbReference>
<dbReference type="AlphaFoldDB" id="A0AA86IZ17"/>
<dbReference type="EMBL" id="AP028947">
    <property type="protein sequence ID" value="BET26224.1"/>
    <property type="molecule type" value="Genomic_DNA"/>
</dbReference>
<feature type="transmembrane region" description="Helical" evidence="2">
    <location>
        <begin position="282"/>
        <end position="305"/>
    </location>
</feature>
<dbReference type="PANTHER" id="PTHR33121">
    <property type="entry name" value="CYCLIC DI-GMP PHOSPHODIESTERASE PDEF"/>
    <property type="match status" value="1"/>
</dbReference>
<evidence type="ECO:0000259" key="3">
    <source>
        <dbReference type="PROSITE" id="PS50883"/>
    </source>
</evidence>
<dbReference type="SMART" id="SM00267">
    <property type="entry name" value="GGDEF"/>
    <property type="match status" value="1"/>
</dbReference>
<dbReference type="Pfam" id="PF00990">
    <property type="entry name" value="GGDEF"/>
    <property type="match status" value="1"/>
</dbReference>